<dbReference type="GO" id="GO:0010073">
    <property type="term" value="P:meristem maintenance"/>
    <property type="evidence" value="ECO:0007669"/>
    <property type="project" value="InterPro"/>
</dbReference>
<comment type="caution">
    <text evidence="2">The sequence shown here is derived from an EMBL/GenBank/DDBJ whole genome shotgun (WGS) entry which is preliminary data.</text>
</comment>
<organism evidence="2 3">
    <name type="scientific">Arachis hypogaea</name>
    <name type="common">Peanut</name>
    <dbReference type="NCBI Taxonomy" id="3818"/>
    <lineage>
        <taxon>Eukaryota</taxon>
        <taxon>Viridiplantae</taxon>
        <taxon>Streptophyta</taxon>
        <taxon>Embryophyta</taxon>
        <taxon>Tracheophyta</taxon>
        <taxon>Spermatophyta</taxon>
        <taxon>Magnoliopsida</taxon>
        <taxon>eudicotyledons</taxon>
        <taxon>Gunneridae</taxon>
        <taxon>Pentapetalae</taxon>
        <taxon>rosids</taxon>
        <taxon>fabids</taxon>
        <taxon>Fabales</taxon>
        <taxon>Fabaceae</taxon>
        <taxon>Papilionoideae</taxon>
        <taxon>50 kb inversion clade</taxon>
        <taxon>dalbergioids sensu lato</taxon>
        <taxon>Dalbergieae</taxon>
        <taxon>Pterocarpus clade</taxon>
        <taxon>Arachis</taxon>
    </lineage>
</organism>
<protein>
    <recommendedName>
        <fullName evidence="1">Aminotransferase-like plant mobile domain-containing protein</fullName>
    </recommendedName>
</protein>
<proteinExistence type="predicted"/>
<keyword evidence="3" id="KW-1185">Reference proteome</keyword>
<evidence type="ECO:0000313" key="3">
    <source>
        <dbReference type="Proteomes" id="UP000289738"/>
    </source>
</evidence>
<dbReference type="Pfam" id="PF10536">
    <property type="entry name" value="PMD"/>
    <property type="match status" value="1"/>
</dbReference>
<accession>A0A445AYP0</accession>
<dbReference type="Proteomes" id="UP000289738">
    <property type="component" value="Chromosome B01"/>
</dbReference>
<dbReference type="InterPro" id="IPR019557">
    <property type="entry name" value="AminoTfrase-like_pln_mobile"/>
</dbReference>
<feature type="domain" description="Aminotransferase-like plant mobile" evidence="1">
    <location>
        <begin position="4"/>
        <end position="54"/>
    </location>
</feature>
<evidence type="ECO:0000313" key="2">
    <source>
        <dbReference type="EMBL" id="RYR31564.1"/>
    </source>
</evidence>
<evidence type="ECO:0000259" key="1">
    <source>
        <dbReference type="Pfam" id="PF10536"/>
    </source>
</evidence>
<name>A0A445AYP0_ARAHY</name>
<reference evidence="2 3" key="1">
    <citation type="submission" date="2019-01" db="EMBL/GenBank/DDBJ databases">
        <title>Sequencing of cultivated peanut Arachis hypogaea provides insights into genome evolution and oil improvement.</title>
        <authorList>
            <person name="Chen X."/>
        </authorList>
    </citation>
    <scope>NUCLEOTIDE SEQUENCE [LARGE SCALE GENOMIC DNA]</scope>
    <source>
        <strain evidence="3">cv. Fuhuasheng</strain>
        <tissue evidence="2">Leaves</tissue>
    </source>
</reference>
<sequence length="199" mass="22914">MGYDCMLVFALVNRWRSESHAFHMPCGEIIILLQDVAYQLGLLTNGEPVSSWMNSWEIFYQRRTIKDILCWDLEENLTDKRLMHRVSWGSVVLAFLYKQMCRSTNYKQQNLDGCGSLLLLGHIIASLRVDPTDLIRGGFLWSRDCVQVEWTPNIDPLIQYIIPQSYLRVKVYEVSCIHVSTAVLSNRGVASGNDEPRKV</sequence>
<gene>
    <name evidence="2" type="ORF">Ahy_B01g056384</name>
</gene>
<dbReference type="PANTHER" id="PTHR46033:SF8">
    <property type="entry name" value="PROTEIN MAINTENANCE OF MERISTEMS-LIKE"/>
    <property type="match status" value="1"/>
</dbReference>
<dbReference type="AlphaFoldDB" id="A0A445AYP0"/>
<dbReference type="InterPro" id="IPR044824">
    <property type="entry name" value="MAIN-like"/>
</dbReference>
<dbReference type="EMBL" id="SDMP01000011">
    <property type="protein sequence ID" value="RYR31564.1"/>
    <property type="molecule type" value="Genomic_DNA"/>
</dbReference>
<dbReference type="PANTHER" id="PTHR46033">
    <property type="entry name" value="PROTEIN MAIN-LIKE 2"/>
    <property type="match status" value="1"/>
</dbReference>